<reference evidence="1" key="1">
    <citation type="journal article" date="2014" name="Front. Microbiol.">
        <title>High frequency of phylogenetically diverse reductive dehalogenase-homologous genes in deep subseafloor sedimentary metagenomes.</title>
        <authorList>
            <person name="Kawai M."/>
            <person name="Futagami T."/>
            <person name="Toyoda A."/>
            <person name="Takaki Y."/>
            <person name="Nishi S."/>
            <person name="Hori S."/>
            <person name="Arai W."/>
            <person name="Tsubouchi T."/>
            <person name="Morono Y."/>
            <person name="Uchiyama I."/>
            <person name="Ito T."/>
            <person name="Fujiyama A."/>
            <person name="Inagaki F."/>
            <person name="Takami H."/>
        </authorList>
    </citation>
    <scope>NUCLEOTIDE SEQUENCE</scope>
    <source>
        <strain evidence="1">Expedition CK06-06</strain>
    </source>
</reference>
<dbReference type="EMBL" id="BARS01017280">
    <property type="protein sequence ID" value="GAF96167.1"/>
    <property type="molecule type" value="Genomic_DNA"/>
</dbReference>
<dbReference type="AlphaFoldDB" id="X0U728"/>
<proteinExistence type="predicted"/>
<accession>X0U728</accession>
<comment type="caution">
    <text evidence="1">The sequence shown here is derived from an EMBL/GenBank/DDBJ whole genome shotgun (WGS) entry which is preliminary data.</text>
</comment>
<evidence type="ECO:0000313" key="1">
    <source>
        <dbReference type="EMBL" id="GAF96167.1"/>
    </source>
</evidence>
<name>X0U728_9ZZZZ</name>
<gene>
    <name evidence="1" type="ORF">S01H1_28287</name>
</gene>
<feature type="non-terminal residue" evidence="1">
    <location>
        <position position="1"/>
    </location>
</feature>
<protein>
    <submittedName>
        <fullName evidence="1">Uncharacterized protein</fullName>
    </submittedName>
</protein>
<organism evidence="1">
    <name type="scientific">marine sediment metagenome</name>
    <dbReference type="NCBI Taxonomy" id="412755"/>
    <lineage>
        <taxon>unclassified sequences</taxon>
        <taxon>metagenomes</taxon>
        <taxon>ecological metagenomes</taxon>
    </lineage>
</organism>
<sequence length="32" mass="3570">GLNSPFAVLHLVVTPELNLRFDDLVYSKVLSL</sequence>